<evidence type="ECO:0000313" key="1">
    <source>
        <dbReference type="EMBL" id="RST70230.1"/>
    </source>
</evidence>
<dbReference type="Proteomes" id="UP000279470">
    <property type="component" value="Unassembled WGS sequence"/>
</dbReference>
<sequence length="75" mass="8896">MPRSTFYKWHRILVENKRNTVKNKFIPIRVKECEEERSEEIKSEMIIESKKGIRIGFNKGCKIEEIKAIVGILEC</sequence>
<accession>A0A3S0AC41</accession>
<dbReference type="EMBL" id="RXFM01000015">
    <property type="protein sequence ID" value="RST70230.1"/>
    <property type="molecule type" value="Genomic_DNA"/>
</dbReference>
<reference evidence="2" key="2">
    <citation type="journal article" date="2019" name="ISME J.">
        <title>Phylogenetic, genomic, and biogeographic characterization of a novel and ubiquitous marine invertebrate-associated Rickettsiales parasite, Candidatus Aquarickettsia rohweri, gen. nov., sp. nov.</title>
        <authorList>
            <person name="Klinges J.G."/>
            <person name="Rosales S.M."/>
            <person name="McMinds R."/>
            <person name="Shaver E.C."/>
            <person name="Shantz A.A."/>
            <person name="Peters E.C."/>
            <person name="Eitel M."/>
            <person name="Worheide G."/>
            <person name="Sharp K.H."/>
            <person name="Burkepile D.E."/>
            <person name="Silliman B.R."/>
            <person name="Vega Thurber R.L."/>
        </authorList>
    </citation>
    <scope>NUCLEOTIDE SEQUENCE</scope>
    <source>
        <strain evidence="2">A_cerv_44</strain>
    </source>
</reference>
<dbReference type="EMBL" id="RXFM01000011">
    <property type="protein sequence ID" value="RST70857.1"/>
    <property type="molecule type" value="Genomic_DNA"/>
</dbReference>
<organism evidence="2 3">
    <name type="scientific">Candidatus Aquarickettsia rohweri</name>
    <dbReference type="NCBI Taxonomy" id="2602574"/>
    <lineage>
        <taxon>Bacteria</taxon>
        <taxon>Pseudomonadati</taxon>
        <taxon>Pseudomonadota</taxon>
        <taxon>Alphaproteobacteria</taxon>
        <taxon>Rickettsiales</taxon>
        <taxon>Candidatus Midichloriaceae</taxon>
        <taxon>Candidatus Aquarickettsia</taxon>
    </lineage>
</organism>
<proteinExistence type="predicted"/>
<dbReference type="AlphaFoldDB" id="A0A3S0AC41"/>
<evidence type="ECO:0000313" key="2">
    <source>
        <dbReference type="EMBL" id="RST70857.1"/>
    </source>
</evidence>
<evidence type="ECO:0000313" key="3">
    <source>
        <dbReference type="Proteomes" id="UP000279470"/>
    </source>
</evidence>
<comment type="caution">
    <text evidence="2">The sequence shown here is derived from an EMBL/GenBank/DDBJ whole genome shotgun (WGS) entry which is preliminary data.</text>
</comment>
<protein>
    <submittedName>
        <fullName evidence="2">Uncharacterized protein</fullName>
    </submittedName>
</protein>
<dbReference type="OrthoDB" id="194758at2"/>
<name>A0A3S0AC41_9RICK</name>
<keyword evidence="3" id="KW-1185">Reference proteome</keyword>
<gene>
    <name evidence="2" type="ORF">EIC27_01370</name>
    <name evidence="1" type="ORF">EIC27_01670</name>
</gene>
<reference evidence="3" key="1">
    <citation type="submission" date="2018-11" db="EMBL/GenBank/DDBJ databases">
        <title>Phylogenetic, genomic, and biogeographic characterization of a novel and ubiquitous marine invertebrate-associated Rickettsiales parasite, Candidatus Marinoinvertebrata rohwerii, gen. nov., sp. nov.</title>
        <authorList>
            <person name="Klinges J.G."/>
            <person name="Rosales S.M."/>
            <person name="Mcminds R."/>
            <person name="Shaver E.C."/>
            <person name="Shantz A."/>
            <person name="Peters E.C."/>
            <person name="Burkepile D.E."/>
            <person name="Silliman B.R."/>
            <person name="Vega Thurber R.L."/>
        </authorList>
    </citation>
    <scope>NUCLEOTIDE SEQUENCE [LARGE SCALE GENOMIC DNA]</scope>
    <source>
        <strain evidence="3">a_cerv_44</strain>
    </source>
</reference>